<dbReference type="EMBL" id="FNQB01000002">
    <property type="protein sequence ID" value="SDZ25425.1"/>
    <property type="molecule type" value="Genomic_DNA"/>
</dbReference>
<dbReference type="AlphaFoldDB" id="A0A1H3RJ93"/>
<evidence type="ECO:0000313" key="6">
    <source>
        <dbReference type="Proteomes" id="UP000199632"/>
    </source>
</evidence>
<dbReference type="InterPro" id="IPR002123">
    <property type="entry name" value="Plipid/glycerol_acylTrfase"/>
</dbReference>
<evidence type="ECO:0000259" key="4">
    <source>
        <dbReference type="SMART" id="SM00563"/>
    </source>
</evidence>
<evidence type="ECO:0000256" key="2">
    <source>
        <dbReference type="ARBA" id="ARBA00023315"/>
    </source>
</evidence>
<accession>A0A1H3RJ93</accession>
<keyword evidence="1 5" id="KW-0808">Transferase</keyword>
<sequence>MARRRLGFWRRFVVALVKPVLTGWTKRTWTGMEHIPTTGGAIIVANHLSHADPVVIGHYVYDSGRWPSFLAKASVFRVPVVGYIISRCQQIPVERGSVDAARSLDTLVTAVKDGSSVIIYPEGTTTKEPDLWPMKGKTGAARLALITGAPVIPVVMDGPQALFDPRTGKVGLKARIPVRVNAGAPIDLSQWAGAAPTRQTLDAMTETIMLHLRDMLADLRGVTDPPPLWSPPRKPAARTATQDAPADTATGGDPA</sequence>
<organism evidence="5 6">
    <name type="scientific">Asanoa ishikariensis</name>
    <dbReference type="NCBI Taxonomy" id="137265"/>
    <lineage>
        <taxon>Bacteria</taxon>
        <taxon>Bacillati</taxon>
        <taxon>Actinomycetota</taxon>
        <taxon>Actinomycetes</taxon>
        <taxon>Micromonosporales</taxon>
        <taxon>Micromonosporaceae</taxon>
        <taxon>Asanoa</taxon>
    </lineage>
</organism>
<dbReference type="CDD" id="cd07989">
    <property type="entry name" value="LPLAT_AGPAT-like"/>
    <property type="match status" value="1"/>
</dbReference>
<dbReference type="Proteomes" id="UP000199632">
    <property type="component" value="Unassembled WGS sequence"/>
</dbReference>
<protein>
    <submittedName>
        <fullName evidence="5">1-acyl-sn-glycerol-3-phosphate acyltransferases</fullName>
    </submittedName>
</protein>
<dbReference type="OrthoDB" id="9806008at2"/>
<evidence type="ECO:0000256" key="1">
    <source>
        <dbReference type="ARBA" id="ARBA00022679"/>
    </source>
</evidence>
<dbReference type="Pfam" id="PF01553">
    <property type="entry name" value="Acyltransferase"/>
    <property type="match status" value="1"/>
</dbReference>
<evidence type="ECO:0000256" key="3">
    <source>
        <dbReference type="SAM" id="MobiDB-lite"/>
    </source>
</evidence>
<dbReference type="STRING" id="137265.SAMN05421684_3859"/>
<dbReference type="PANTHER" id="PTHR10434">
    <property type="entry name" value="1-ACYL-SN-GLYCEROL-3-PHOSPHATE ACYLTRANSFERASE"/>
    <property type="match status" value="1"/>
</dbReference>
<dbReference type="SUPFAM" id="SSF69593">
    <property type="entry name" value="Glycerol-3-phosphate (1)-acyltransferase"/>
    <property type="match status" value="1"/>
</dbReference>
<evidence type="ECO:0000313" key="5">
    <source>
        <dbReference type="EMBL" id="SDZ25425.1"/>
    </source>
</evidence>
<feature type="region of interest" description="Disordered" evidence="3">
    <location>
        <begin position="223"/>
        <end position="255"/>
    </location>
</feature>
<dbReference type="RefSeq" id="WP_090794066.1">
    <property type="nucleotide sequence ID" value="NZ_BOND01000021.1"/>
</dbReference>
<gene>
    <name evidence="5" type="ORF">SAMN05421684_3859</name>
</gene>
<dbReference type="GO" id="GO:0006654">
    <property type="term" value="P:phosphatidic acid biosynthetic process"/>
    <property type="evidence" value="ECO:0007669"/>
    <property type="project" value="TreeGrafter"/>
</dbReference>
<feature type="compositionally biased region" description="Pro residues" evidence="3">
    <location>
        <begin position="224"/>
        <end position="234"/>
    </location>
</feature>
<dbReference type="GO" id="GO:0005886">
    <property type="term" value="C:plasma membrane"/>
    <property type="evidence" value="ECO:0007669"/>
    <property type="project" value="TreeGrafter"/>
</dbReference>
<keyword evidence="6" id="KW-1185">Reference proteome</keyword>
<dbReference type="SMART" id="SM00563">
    <property type="entry name" value="PlsC"/>
    <property type="match status" value="1"/>
</dbReference>
<reference evidence="6" key="1">
    <citation type="submission" date="2016-10" db="EMBL/GenBank/DDBJ databases">
        <authorList>
            <person name="Varghese N."/>
            <person name="Submissions S."/>
        </authorList>
    </citation>
    <scope>NUCLEOTIDE SEQUENCE [LARGE SCALE GENOMIC DNA]</scope>
    <source>
        <strain evidence="6">DSM 44718</strain>
    </source>
</reference>
<proteinExistence type="predicted"/>
<dbReference type="GO" id="GO:0003841">
    <property type="term" value="F:1-acylglycerol-3-phosphate O-acyltransferase activity"/>
    <property type="evidence" value="ECO:0007669"/>
    <property type="project" value="TreeGrafter"/>
</dbReference>
<feature type="compositionally biased region" description="Low complexity" evidence="3">
    <location>
        <begin position="237"/>
        <end position="255"/>
    </location>
</feature>
<feature type="domain" description="Phospholipid/glycerol acyltransferase" evidence="4">
    <location>
        <begin position="41"/>
        <end position="159"/>
    </location>
</feature>
<dbReference type="PANTHER" id="PTHR10434:SF55">
    <property type="entry name" value="POSSIBLE ACYLTRANSFERASE"/>
    <property type="match status" value="1"/>
</dbReference>
<keyword evidence="2 5" id="KW-0012">Acyltransferase</keyword>
<name>A0A1H3RJ93_9ACTN</name>